<protein>
    <submittedName>
        <fullName evidence="1">Uncharacterized protein</fullName>
    </submittedName>
</protein>
<evidence type="ECO:0000313" key="1">
    <source>
        <dbReference type="EMBL" id="TLF45927.1"/>
    </source>
</evidence>
<dbReference type="RefSeq" id="WP_138182809.1">
    <property type="nucleotide sequence ID" value="NZ_VBUI01000038.1"/>
</dbReference>
<sequence length="114" mass="12624">MPKALSIELISGSLKEGIPVTDAAERLDRSLGLETVFCDALEFDSFWLERLFEAAGIELSFQLSGVHQLFGTLGAERALLLEEIIRKTPAPHRAREDAQRYVAAYCAVTANHHL</sequence>
<organism evidence="1 2">
    <name type="scientific">Halomonas urmiana</name>
    <dbReference type="NCBI Taxonomy" id="490901"/>
    <lineage>
        <taxon>Bacteria</taxon>
        <taxon>Pseudomonadati</taxon>
        <taxon>Pseudomonadota</taxon>
        <taxon>Gammaproteobacteria</taxon>
        <taxon>Oceanospirillales</taxon>
        <taxon>Halomonadaceae</taxon>
        <taxon>Halomonas</taxon>
    </lineage>
</organism>
<keyword evidence="2" id="KW-1185">Reference proteome</keyword>
<dbReference type="AlphaFoldDB" id="A0A5R8M8U4"/>
<dbReference type="EMBL" id="VBUI01000038">
    <property type="protein sequence ID" value="TLF45927.1"/>
    <property type="molecule type" value="Genomic_DNA"/>
</dbReference>
<proteinExistence type="predicted"/>
<reference evidence="1 2" key="1">
    <citation type="journal article" date="2007" name="Int. J. Syst. Evol. Microbiol.">
        <title>Halomonas saccharevitans sp. nov., Halomonas arcis sp. nov. and Halomonas subterranea sp. nov., halophilic bacteria isolated from hypersaline environments of China.</title>
        <authorList>
            <person name="Xu X.W."/>
            <person name="Wu Y.H."/>
            <person name="Zhou Z."/>
            <person name="Wang C.S."/>
            <person name="Zhou Y.G."/>
            <person name="Zhang H.B."/>
            <person name="Wang Y."/>
            <person name="Wu M."/>
        </authorList>
    </citation>
    <scope>NUCLEOTIDE SEQUENCE [LARGE SCALE GENOMIC DNA]</scope>
    <source>
        <strain evidence="1 2">TBZ3</strain>
    </source>
</reference>
<accession>A0A5R8M8U4</accession>
<name>A0A5R8M8U4_9GAMM</name>
<dbReference type="OrthoDB" id="5705783at2"/>
<evidence type="ECO:0000313" key="2">
    <source>
        <dbReference type="Proteomes" id="UP000306973"/>
    </source>
</evidence>
<gene>
    <name evidence="1" type="ORF">FEI13_17580</name>
</gene>
<comment type="caution">
    <text evidence="1">The sequence shown here is derived from an EMBL/GenBank/DDBJ whole genome shotgun (WGS) entry which is preliminary data.</text>
</comment>
<dbReference type="Proteomes" id="UP000306973">
    <property type="component" value="Unassembled WGS sequence"/>
</dbReference>